<proteinExistence type="predicted"/>
<comment type="caution">
    <text evidence="2">The sequence shown here is derived from an EMBL/GenBank/DDBJ whole genome shotgun (WGS) entry which is preliminary data.</text>
</comment>
<keyword evidence="1" id="KW-0175">Coiled coil</keyword>
<protein>
    <submittedName>
        <fullName evidence="2">Uncharacterized protein</fullName>
    </submittedName>
</protein>
<evidence type="ECO:0000256" key="1">
    <source>
        <dbReference type="SAM" id="Coils"/>
    </source>
</evidence>
<feature type="coiled-coil region" evidence="1">
    <location>
        <begin position="104"/>
        <end position="131"/>
    </location>
</feature>
<dbReference type="Proteomes" id="UP001219525">
    <property type="component" value="Unassembled WGS sequence"/>
</dbReference>
<keyword evidence="3" id="KW-1185">Reference proteome</keyword>
<name>A0AAD6UUI9_9AGAR</name>
<dbReference type="AlphaFoldDB" id="A0AAD6UUI9"/>
<reference evidence="2" key="1">
    <citation type="submission" date="2023-03" db="EMBL/GenBank/DDBJ databases">
        <title>Massive genome expansion in bonnet fungi (Mycena s.s.) driven by repeated elements and novel gene families across ecological guilds.</title>
        <authorList>
            <consortium name="Lawrence Berkeley National Laboratory"/>
            <person name="Harder C.B."/>
            <person name="Miyauchi S."/>
            <person name="Viragh M."/>
            <person name="Kuo A."/>
            <person name="Thoen E."/>
            <person name="Andreopoulos B."/>
            <person name="Lu D."/>
            <person name="Skrede I."/>
            <person name="Drula E."/>
            <person name="Henrissat B."/>
            <person name="Morin E."/>
            <person name="Kohler A."/>
            <person name="Barry K."/>
            <person name="LaButti K."/>
            <person name="Morin E."/>
            <person name="Salamov A."/>
            <person name="Lipzen A."/>
            <person name="Mereny Z."/>
            <person name="Hegedus B."/>
            <person name="Baldrian P."/>
            <person name="Stursova M."/>
            <person name="Weitz H."/>
            <person name="Taylor A."/>
            <person name="Grigoriev I.V."/>
            <person name="Nagy L.G."/>
            <person name="Martin F."/>
            <person name="Kauserud H."/>
        </authorList>
    </citation>
    <scope>NUCLEOTIDE SEQUENCE</scope>
    <source>
        <strain evidence="2">9144</strain>
    </source>
</reference>
<evidence type="ECO:0000313" key="3">
    <source>
        <dbReference type="Proteomes" id="UP001219525"/>
    </source>
</evidence>
<organism evidence="2 3">
    <name type="scientific">Mycena pura</name>
    <dbReference type="NCBI Taxonomy" id="153505"/>
    <lineage>
        <taxon>Eukaryota</taxon>
        <taxon>Fungi</taxon>
        <taxon>Dikarya</taxon>
        <taxon>Basidiomycota</taxon>
        <taxon>Agaricomycotina</taxon>
        <taxon>Agaricomycetes</taxon>
        <taxon>Agaricomycetidae</taxon>
        <taxon>Agaricales</taxon>
        <taxon>Marasmiineae</taxon>
        <taxon>Mycenaceae</taxon>
        <taxon>Mycena</taxon>
    </lineage>
</organism>
<sequence length="359" mass="39983">MDPSDREASPDATENKSVESPIANLGLAPSFFLPTTRLRRLEDLKYRIQLSRSIFLTRKAEASFIRALVTETKVARSTKKAAMEYLARQQREVQAREDYYARLFEVATENMVEAEEQAGKLIDEAEEAGVKWVGAPYTAARHFNVPPHRYEAANTLAIGTRRPCTEFANKAYLDRNATDAFKKHRATFLNAPRPPTSLLPPSPSFLASAGQLRMIQGAQDVNIIAYAVQNPSRRSVSPTRKHTAPAASFLSTKTSIRCKSGEGNEDIDAAKLNGEEWDSTYGKCAFNVAGRTGSPQKRLYLPKCISCQFNSKGRSNNEEHNLLHRVKSAGGLKAIKFLMFFRATGTRNTRDLSALDYEV</sequence>
<dbReference type="EMBL" id="JARJCW010000093">
    <property type="protein sequence ID" value="KAJ7195090.1"/>
    <property type="molecule type" value="Genomic_DNA"/>
</dbReference>
<evidence type="ECO:0000313" key="2">
    <source>
        <dbReference type="EMBL" id="KAJ7195090.1"/>
    </source>
</evidence>
<accession>A0AAD6UUI9</accession>
<gene>
    <name evidence="2" type="ORF">GGX14DRAFT_404230</name>
</gene>